<dbReference type="Proteomes" id="UP000594042">
    <property type="component" value="Chromosome"/>
</dbReference>
<feature type="domain" description="SusE outer membrane protein" evidence="1">
    <location>
        <begin position="23"/>
        <end position="127"/>
    </location>
</feature>
<dbReference type="Pfam" id="PF14292">
    <property type="entry name" value="SusE"/>
    <property type="match status" value="1"/>
</dbReference>
<protein>
    <recommendedName>
        <fullName evidence="1">SusE outer membrane protein domain-containing protein</fullName>
    </recommendedName>
</protein>
<proteinExistence type="predicted"/>
<dbReference type="Gene3D" id="2.60.40.3620">
    <property type="match status" value="1"/>
</dbReference>
<evidence type="ECO:0000313" key="2">
    <source>
        <dbReference type="EMBL" id="BCI64303.1"/>
    </source>
</evidence>
<sequence>MNKIIKYFSLLIILSLGTISCNDDKSPVYELKSAPVITPLENPILVLNEASADFIAETFSWSKGDYGFSAAPLYVLQADNDPSFPDPINLAESTQNYVSVTVDKLNTAATILGAQPGIPFETYIRLQARLTNNDVVYSSSTDLQVSTYPTVIIYPKLYVPGSYQGWDIANAPTLVSYRMNNKYEGFLNLIDANNPNAPITFKLTSQPAWGQGNEYGSGGGPGTLALKGGDISISPQGYYLMNVDLNTLTYTATQITEITVYGPSAEEETAFIYNPATQSWETTISLTQGNISFRINRNSNFNYGDNNNDGFLEKNSVVNIEENGIYKINLFLEEVPCRYEFIKQ</sequence>
<dbReference type="AlphaFoldDB" id="A0A7G1HZ42"/>
<gene>
    <name evidence="2" type="ORF">Cop2CBH44_26560</name>
</gene>
<reference evidence="3" key="1">
    <citation type="submission" date="2020-07" db="EMBL/GenBank/DDBJ databases">
        <title>Complete genome sequencing of Coprobacter sp. strain 2CBH44.</title>
        <authorList>
            <person name="Sakamoto M."/>
            <person name="Murakami T."/>
            <person name="Mori H."/>
        </authorList>
    </citation>
    <scope>NUCLEOTIDE SEQUENCE [LARGE SCALE GENOMIC DNA]</scope>
    <source>
        <strain evidence="3">2CBH44</strain>
    </source>
</reference>
<keyword evidence="3" id="KW-1185">Reference proteome</keyword>
<dbReference type="KEGG" id="copr:Cop2CBH44_26560"/>
<dbReference type="PROSITE" id="PS51257">
    <property type="entry name" value="PROKAR_LIPOPROTEIN"/>
    <property type="match status" value="1"/>
</dbReference>
<dbReference type="EMBL" id="AP023322">
    <property type="protein sequence ID" value="BCI64303.1"/>
    <property type="molecule type" value="Genomic_DNA"/>
</dbReference>
<dbReference type="CDD" id="cd12967">
    <property type="entry name" value="CBM_SusE-F_like_u1"/>
    <property type="match status" value="1"/>
</dbReference>
<evidence type="ECO:0000259" key="1">
    <source>
        <dbReference type="Pfam" id="PF14292"/>
    </source>
</evidence>
<dbReference type="RefSeq" id="WP_021929573.1">
    <property type="nucleotide sequence ID" value="NZ_AP023322.1"/>
</dbReference>
<accession>A0A7G1HZ42</accession>
<name>A0A7G1HZ42_9BACT</name>
<dbReference type="InterPro" id="IPR025970">
    <property type="entry name" value="SusE"/>
</dbReference>
<evidence type="ECO:0000313" key="3">
    <source>
        <dbReference type="Proteomes" id="UP000594042"/>
    </source>
</evidence>
<organism evidence="2 3">
    <name type="scientific">Coprobacter secundus subsp. similis</name>
    <dbReference type="NCBI Taxonomy" id="2751153"/>
    <lineage>
        <taxon>Bacteria</taxon>
        <taxon>Pseudomonadati</taxon>
        <taxon>Bacteroidota</taxon>
        <taxon>Bacteroidia</taxon>
        <taxon>Bacteroidales</taxon>
        <taxon>Barnesiellaceae</taxon>
        <taxon>Coprobacter</taxon>
    </lineage>
</organism>